<keyword evidence="3" id="KW-1185">Reference proteome</keyword>
<dbReference type="InterPro" id="IPR050266">
    <property type="entry name" value="AB_hydrolase_sf"/>
</dbReference>
<comment type="caution">
    <text evidence="2">The sequence shown here is derived from an EMBL/GenBank/DDBJ whole genome shotgun (WGS) entry which is preliminary data.</text>
</comment>
<dbReference type="InterPro" id="IPR029058">
    <property type="entry name" value="AB_hydrolase_fold"/>
</dbReference>
<organism evidence="2 3">
    <name type="scientific">Ktedonobacter racemifer DSM 44963</name>
    <dbReference type="NCBI Taxonomy" id="485913"/>
    <lineage>
        <taxon>Bacteria</taxon>
        <taxon>Bacillati</taxon>
        <taxon>Chloroflexota</taxon>
        <taxon>Ktedonobacteria</taxon>
        <taxon>Ktedonobacterales</taxon>
        <taxon>Ktedonobacteraceae</taxon>
        <taxon>Ktedonobacter</taxon>
    </lineage>
</organism>
<protein>
    <submittedName>
        <fullName evidence="2">Alpha/beta hydrolase fold protein</fullName>
    </submittedName>
</protein>
<dbReference type="Gene3D" id="3.40.50.1820">
    <property type="entry name" value="alpha/beta hydrolase"/>
    <property type="match status" value="1"/>
</dbReference>
<dbReference type="RefSeq" id="WP_007921748.1">
    <property type="nucleotide sequence ID" value="NZ_ADVG01000005.1"/>
</dbReference>
<reference evidence="2 3" key="1">
    <citation type="journal article" date="2011" name="Stand. Genomic Sci.">
        <title>Non-contiguous finished genome sequence and contextual data of the filamentous soil bacterium Ktedonobacter racemifer type strain (SOSP1-21).</title>
        <authorList>
            <person name="Chang Y.J."/>
            <person name="Land M."/>
            <person name="Hauser L."/>
            <person name="Chertkov O."/>
            <person name="Del Rio T.G."/>
            <person name="Nolan M."/>
            <person name="Copeland A."/>
            <person name="Tice H."/>
            <person name="Cheng J.F."/>
            <person name="Lucas S."/>
            <person name="Han C."/>
            <person name="Goodwin L."/>
            <person name="Pitluck S."/>
            <person name="Ivanova N."/>
            <person name="Ovchinikova G."/>
            <person name="Pati A."/>
            <person name="Chen A."/>
            <person name="Palaniappan K."/>
            <person name="Mavromatis K."/>
            <person name="Liolios K."/>
            <person name="Brettin T."/>
            <person name="Fiebig A."/>
            <person name="Rohde M."/>
            <person name="Abt B."/>
            <person name="Goker M."/>
            <person name="Detter J.C."/>
            <person name="Woyke T."/>
            <person name="Bristow J."/>
            <person name="Eisen J.A."/>
            <person name="Markowitz V."/>
            <person name="Hugenholtz P."/>
            <person name="Kyrpides N.C."/>
            <person name="Klenk H.P."/>
            <person name="Lapidus A."/>
        </authorList>
    </citation>
    <scope>NUCLEOTIDE SEQUENCE [LARGE SCALE GENOMIC DNA]</scope>
    <source>
        <strain evidence="3">DSM 44963</strain>
    </source>
</reference>
<keyword evidence="2" id="KW-0378">Hydrolase</keyword>
<evidence type="ECO:0000313" key="3">
    <source>
        <dbReference type="Proteomes" id="UP000004508"/>
    </source>
</evidence>
<sequence>MKCTIRDIPINYESYGSGLPIILIHGNTPDHRLMKGCMEPLFAQRIGWQRIYFDLPGMGQTPGSEHIKSTDDMLDVVIDFIDAVIHEQPFLIAGTSYGGYLSRGVLKRRFTQVAGMALICPVILGEWSQRDLPPRTVLVENAQLLASLDPADAEVYGSMAVVQNESNWRRYRDEILSGIRIADEAFLQKLSQRYSYSFDVDDLPQPFSRPVVILVGRQDHVTGYRDAWRILENYPRGTFAVLDRAGHNAHIEQSQLFQALVCEWLDRVRESIS</sequence>
<dbReference type="STRING" id="485913.Krac_0198"/>
<accession>D6U746</accession>
<dbReference type="OrthoDB" id="1376138at2"/>
<dbReference type="Pfam" id="PF00561">
    <property type="entry name" value="Abhydrolase_1"/>
    <property type="match status" value="1"/>
</dbReference>
<dbReference type="GO" id="GO:0016787">
    <property type="term" value="F:hydrolase activity"/>
    <property type="evidence" value="ECO:0007669"/>
    <property type="project" value="UniProtKB-KW"/>
</dbReference>
<dbReference type="Proteomes" id="UP000004508">
    <property type="component" value="Unassembled WGS sequence"/>
</dbReference>
<dbReference type="EMBL" id="ADVG01000005">
    <property type="protein sequence ID" value="EFH79707.1"/>
    <property type="molecule type" value="Genomic_DNA"/>
</dbReference>
<dbReference type="AlphaFoldDB" id="D6U746"/>
<proteinExistence type="predicted"/>
<dbReference type="InParanoid" id="D6U746"/>
<evidence type="ECO:0000313" key="2">
    <source>
        <dbReference type="EMBL" id="EFH79707.1"/>
    </source>
</evidence>
<dbReference type="InterPro" id="IPR000073">
    <property type="entry name" value="AB_hydrolase_1"/>
</dbReference>
<evidence type="ECO:0000259" key="1">
    <source>
        <dbReference type="Pfam" id="PF00561"/>
    </source>
</evidence>
<dbReference type="SUPFAM" id="SSF53474">
    <property type="entry name" value="alpha/beta-Hydrolases"/>
    <property type="match status" value="1"/>
</dbReference>
<dbReference type="PANTHER" id="PTHR43798">
    <property type="entry name" value="MONOACYLGLYCEROL LIPASE"/>
    <property type="match status" value="1"/>
</dbReference>
<dbReference type="PANTHER" id="PTHR43798:SF6">
    <property type="entry name" value="HYDROLASE, PUTATIVE (AFU_ORTHOLOGUE AFUA_4G13070)-RELATED"/>
    <property type="match status" value="1"/>
</dbReference>
<gene>
    <name evidence="2" type="ORF">Krac_0198</name>
</gene>
<name>D6U746_KTERA</name>
<dbReference type="eggNOG" id="COG0596">
    <property type="taxonomic scope" value="Bacteria"/>
</dbReference>
<feature type="domain" description="AB hydrolase-1" evidence="1">
    <location>
        <begin position="20"/>
        <end position="252"/>
    </location>
</feature>